<dbReference type="EMBL" id="VUNA01000009">
    <property type="protein sequence ID" value="MST70855.1"/>
    <property type="molecule type" value="Genomic_DNA"/>
</dbReference>
<feature type="signal peptide" evidence="1">
    <location>
        <begin position="1"/>
        <end position="25"/>
    </location>
</feature>
<organism evidence="2 3">
    <name type="scientific">Mogibacterium kristiansenii</name>
    <dbReference type="NCBI Taxonomy" id="2606708"/>
    <lineage>
        <taxon>Bacteria</taxon>
        <taxon>Bacillati</taxon>
        <taxon>Bacillota</taxon>
        <taxon>Clostridia</taxon>
        <taxon>Peptostreptococcales</taxon>
        <taxon>Anaerovoracaceae</taxon>
        <taxon>Mogibacterium</taxon>
    </lineage>
</organism>
<keyword evidence="1" id="KW-0732">Signal</keyword>
<evidence type="ECO:0000313" key="3">
    <source>
        <dbReference type="Proteomes" id="UP000469424"/>
    </source>
</evidence>
<sequence>MRKRNLLIFTLVVVLMTAMSAPVFAGSQGDRPEHKRTHTDKVYAAKKGSISVDTRLRIREDRAHVRVRVNQGAAKKTTLYTTVYLLKSSKGHWTTVARWTGRANGRTLNLTRKRKIVKGRYMVKSVSTVRSGRGSDTLVDYSKERSCRKR</sequence>
<feature type="chain" id="PRO_5027018672" evidence="1">
    <location>
        <begin position="26"/>
        <end position="150"/>
    </location>
</feature>
<reference evidence="2 3" key="1">
    <citation type="submission" date="2019-08" db="EMBL/GenBank/DDBJ databases">
        <title>In-depth cultivation of the pig gut microbiome towards novel bacterial diversity and tailored functional studies.</title>
        <authorList>
            <person name="Wylensek D."/>
            <person name="Hitch T.C.A."/>
            <person name="Clavel T."/>
        </authorList>
    </citation>
    <scope>NUCLEOTIDE SEQUENCE [LARGE SCALE GENOMIC DNA]</scope>
    <source>
        <strain evidence="2 3">WCA-MUC-591-APC-4B</strain>
    </source>
</reference>
<dbReference type="Proteomes" id="UP000469424">
    <property type="component" value="Unassembled WGS sequence"/>
</dbReference>
<gene>
    <name evidence="2" type="ORF">FYJ65_05825</name>
</gene>
<accession>A0A6N7XLB4</accession>
<evidence type="ECO:0000256" key="1">
    <source>
        <dbReference type="SAM" id="SignalP"/>
    </source>
</evidence>
<dbReference type="AlphaFoldDB" id="A0A6N7XLB4"/>
<dbReference type="RefSeq" id="WP_154554418.1">
    <property type="nucleotide sequence ID" value="NZ_VUNA01000009.1"/>
</dbReference>
<protein>
    <submittedName>
        <fullName evidence="2">Uncharacterized protein</fullName>
    </submittedName>
</protein>
<comment type="caution">
    <text evidence="2">The sequence shown here is derived from an EMBL/GenBank/DDBJ whole genome shotgun (WGS) entry which is preliminary data.</text>
</comment>
<keyword evidence="3" id="KW-1185">Reference proteome</keyword>
<name>A0A6N7XLB4_9FIRM</name>
<evidence type="ECO:0000313" key="2">
    <source>
        <dbReference type="EMBL" id="MST70855.1"/>
    </source>
</evidence>
<proteinExistence type="predicted"/>